<dbReference type="Pfam" id="PF12906">
    <property type="entry name" value="RINGv"/>
    <property type="match status" value="1"/>
</dbReference>
<dbReference type="OrthoDB" id="435038at2759"/>
<gene>
    <name evidence="6" type="ORF">CEUSTIGMA_g1309.t1</name>
</gene>
<keyword evidence="4" id="KW-1133">Transmembrane helix</keyword>
<dbReference type="InterPro" id="IPR013083">
    <property type="entry name" value="Znf_RING/FYVE/PHD"/>
</dbReference>
<evidence type="ECO:0000256" key="1">
    <source>
        <dbReference type="ARBA" id="ARBA00022723"/>
    </source>
</evidence>
<comment type="caution">
    <text evidence="6">The sequence shown here is derived from an EMBL/GenBank/DDBJ whole genome shotgun (WGS) entry which is preliminary data.</text>
</comment>
<dbReference type="PROSITE" id="PS51292">
    <property type="entry name" value="ZF_RING_CH"/>
    <property type="match status" value="1"/>
</dbReference>
<dbReference type="EMBL" id="BEGY01000005">
    <property type="protein sequence ID" value="GAX73859.1"/>
    <property type="molecule type" value="Genomic_DNA"/>
</dbReference>
<keyword evidence="4" id="KW-0812">Transmembrane</keyword>
<dbReference type="SUPFAM" id="SSF57850">
    <property type="entry name" value="RING/U-box"/>
    <property type="match status" value="1"/>
</dbReference>
<organism evidence="6 7">
    <name type="scientific">Chlamydomonas eustigma</name>
    <dbReference type="NCBI Taxonomy" id="1157962"/>
    <lineage>
        <taxon>Eukaryota</taxon>
        <taxon>Viridiplantae</taxon>
        <taxon>Chlorophyta</taxon>
        <taxon>core chlorophytes</taxon>
        <taxon>Chlorophyceae</taxon>
        <taxon>CS clade</taxon>
        <taxon>Chlamydomonadales</taxon>
        <taxon>Chlamydomonadaceae</taxon>
        <taxon>Chlamydomonas</taxon>
    </lineage>
</organism>
<proteinExistence type="predicted"/>
<dbReference type="Gene3D" id="3.30.40.10">
    <property type="entry name" value="Zinc/RING finger domain, C3HC4 (zinc finger)"/>
    <property type="match status" value="1"/>
</dbReference>
<evidence type="ECO:0000313" key="7">
    <source>
        <dbReference type="Proteomes" id="UP000232323"/>
    </source>
</evidence>
<evidence type="ECO:0000256" key="2">
    <source>
        <dbReference type="ARBA" id="ARBA00022771"/>
    </source>
</evidence>
<keyword evidence="7" id="KW-1185">Reference proteome</keyword>
<keyword evidence="3" id="KW-0862">Zinc</keyword>
<reference evidence="6 7" key="1">
    <citation type="submission" date="2017-08" db="EMBL/GenBank/DDBJ databases">
        <title>Acidophilic green algal genome provides insights into adaptation to an acidic environment.</title>
        <authorList>
            <person name="Hirooka S."/>
            <person name="Hirose Y."/>
            <person name="Kanesaki Y."/>
            <person name="Higuchi S."/>
            <person name="Fujiwara T."/>
            <person name="Onuma R."/>
            <person name="Era A."/>
            <person name="Ohbayashi R."/>
            <person name="Uzuka A."/>
            <person name="Nozaki H."/>
            <person name="Yoshikawa H."/>
            <person name="Miyagishima S.Y."/>
        </authorList>
    </citation>
    <scope>NUCLEOTIDE SEQUENCE [LARGE SCALE GENOMIC DNA]</scope>
    <source>
        <strain evidence="6 7">NIES-2499</strain>
    </source>
</reference>
<dbReference type="InterPro" id="IPR011016">
    <property type="entry name" value="Znf_RING-CH"/>
</dbReference>
<dbReference type="PANTHER" id="PTHR46214">
    <property type="entry name" value="ZINC FINGER, RING-CH-TYPE"/>
    <property type="match status" value="1"/>
</dbReference>
<keyword evidence="4" id="KW-0472">Membrane</keyword>
<dbReference type="GO" id="GO:0008270">
    <property type="term" value="F:zinc ion binding"/>
    <property type="evidence" value="ECO:0007669"/>
    <property type="project" value="UniProtKB-KW"/>
</dbReference>
<accession>A0A250WT28</accession>
<name>A0A250WT28_9CHLO</name>
<evidence type="ECO:0000256" key="3">
    <source>
        <dbReference type="ARBA" id="ARBA00022833"/>
    </source>
</evidence>
<feature type="domain" description="RING-CH-type" evidence="5">
    <location>
        <begin position="14"/>
        <end position="82"/>
    </location>
</feature>
<feature type="transmembrane region" description="Helical" evidence="4">
    <location>
        <begin position="160"/>
        <end position="177"/>
    </location>
</feature>
<evidence type="ECO:0000256" key="4">
    <source>
        <dbReference type="SAM" id="Phobius"/>
    </source>
</evidence>
<keyword evidence="1" id="KW-0479">Metal-binding</keyword>
<keyword evidence="2" id="KW-0863">Zinc-finger</keyword>
<protein>
    <recommendedName>
        <fullName evidence="5">RING-CH-type domain-containing protein</fullName>
    </recommendedName>
</protein>
<dbReference type="Proteomes" id="UP000232323">
    <property type="component" value="Unassembled WGS sequence"/>
</dbReference>
<dbReference type="AlphaFoldDB" id="A0A250WT28"/>
<dbReference type="SMART" id="SM00744">
    <property type="entry name" value="RINGv"/>
    <property type="match status" value="1"/>
</dbReference>
<feature type="transmembrane region" description="Helical" evidence="4">
    <location>
        <begin position="126"/>
        <end position="148"/>
    </location>
</feature>
<evidence type="ECO:0000313" key="6">
    <source>
        <dbReference type="EMBL" id="GAX73859.1"/>
    </source>
</evidence>
<sequence>MRSRLPEPYLRAFDVEDGTICCRICLDSLNASDLSSGLAIKLGCRCSASGFDVMHRSCAAQWFGSIHQSSKCEVCSSEAVGLPTDVKDKIRSGTSSTTSLHPGPEAAPIATILDQLSSFPSVPAFLGNYSAFCLLPATITCITLTLFYMKVIEVDNGTGIGLTIGISALTILHWFLFPRK</sequence>
<dbReference type="PANTHER" id="PTHR46214:SF8">
    <property type="entry name" value="RING_FYVE_PHD ZINC FINGER SUPERFAMILY PROTEIN"/>
    <property type="match status" value="1"/>
</dbReference>
<evidence type="ECO:0000259" key="5">
    <source>
        <dbReference type="PROSITE" id="PS51292"/>
    </source>
</evidence>